<dbReference type="CDD" id="cd04489">
    <property type="entry name" value="ExoVII_LU_OBF"/>
    <property type="match status" value="1"/>
</dbReference>
<feature type="domain" description="OB-fold nucleic acid binding" evidence="8">
    <location>
        <begin position="6"/>
        <end position="100"/>
    </location>
</feature>
<dbReference type="InterPro" id="IPR020579">
    <property type="entry name" value="Exonuc_VII_lsu_C"/>
</dbReference>
<evidence type="ECO:0000256" key="4">
    <source>
        <dbReference type="ARBA" id="ARBA00022839"/>
    </source>
</evidence>
<comment type="catalytic activity">
    <reaction evidence="5 6">
        <text>Exonucleolytic cleavage in either 5'- to 3'- or 3'- to 5'-direction to yield nucleoside 5'-phosphates.</text>
        <dbReference type="EC" id="3.1.11.6"/>
    </reaction>
</comment>
<dbReference type="EMBL" id="BLZR01000001">
    <property type="protein sequence ID" value="GFP76699.1"/>
    <property type="molecule type" value="Genomic_DNA"/>
</dbReference>
<keyword evidence="3 5" id="KW-0378">Hydrolase</keyword>
<dbReference type="EC" id="3.1.11.6" evidence="5"/>
<dbReference type="RefSeq" id="WP_183278111.1">
    <property type="nucleotide sequence ID" value="NZ_BLZR01000001.1"/>
</dbReference>
<comment type="subcellular location">
    <subcellularLocation>
        <location evidence="5 6">Cytoplasm</location>
    </subcellularLocation>
</comment>
<keyword evidence="2 5" id="KW-0540">Nuclease</keyword>
<dbReference type="GO" id="GO:0006308">
    <property type="term" value="P:DNA catabolic process"/>
    <property type="evidence" value="ECO:0007669"/>
    <property type="project" value="UniProtKB-UniRule"/>
</dbReference>
<organism evidence="9 10">
    <name type="scientific">Clostridium fungisolvens</name>
    <dbReference type="NCBI Taxonomy" id="1604897"/>
    <lineage>
        <taxon>Bacteria</taxon>
        <taxon>Bacillati</taxon>
        <taxon>Bacillota</taxon>
        <taxon>Clostridia</taxon>
        <taxon>Eubacteriales</taxon>
        <taxon>Clostridiaceae</taxon>
        <taxon>Clostridium</taxon>
    </lineage>
</organism>
<dbReference type="NCBIfam" id="TIGR00237">
    <property type="entry name" value="xseA"/>
    <property type="match status" value="1"/>
</dbReference>
<evidence type="ECO:0000313" key="10">
    <source>
        <dbReference type="Proteomes" id="UP000580568"/>
    </source>
</evidence>
<dbReference type="GO" id="GO:0005737">
    <property type="term" value="C:cytoplasm"/>
    <property type="evidence" value="ECO:0007669"/>
    <property type="project" value="UniProtKB-SubCell"/>
</dbReference>
<reference evidence="9 10" key="1">
    <citation type="submission" date="2020-07" db="EMBL/GenBank/DDBJ databases">
        <title>A new beta-1,3-glucan-decomposing anaerobic bacterium isolated from anoxic soil subjected to biological soil disinfestation.</title>
        <authorList>
            <person name="Ueki A."/>
            <person name="Tonouchi A."/>
        </authorList>
    </citation>
    <scope>NUCLEOTIDE SEQUENCE [LARGE SCALE GENOMIC DNA]</scope>
    <source>
        <strain evidence="9 10">TW1</strain>
    </source>
</reference>
<dbReference type="InterPro" id="IPR025824">
    <property type="entry name" value="OB-fold_nuc-bd_dom"/>
</dbReference>
<comment type="caution">
    <text evidence="9">The sequence shown here is derived from an EMBL/GenBank/DDBJ whole genome shotgun (WGS) entry which is preliminary data.</text>
</comment>
<dbReference type="InterPro" id="IPR003753">
    <property type="entry name" value="Exonuc_VII_L"/>
</dbReference>
<dbReference type="Proteomes" id="UP000580568">
    <property type="component" value="Unassembled WGS sequence"/>
</dbReference>
<protein>
    <recommendedName>
        <fullName evidence="5">Exodeoxyribonuclease 7 large subunit</fullName>
        <ecNumber evidence="5">3.1.11.6</ecNumber>
    </recommendedName>
    <alternativeName>
        <fullName evidence="5">Exodeoxyribonuclease VII large subunit</fullName>
        <shortName evidence="5">Exonuclease VII large subunit</shortName>
    </alternativeName>
</protein>
<feature type="domain" description="Exonuclease VII large subunit C-terminal" evidence="7">
    <location>
        <begin position="124"/>
        <end position="344"/>
    </location>
</feature>
<evidence type="ECO:0000256" key="1">
    <source>
        <dbReference type="ARBA" id="ARBA00022490"/>
    </source>
</evidence>
<evidence type="ECO:0000256" key="6">
    <source>
        <dbReference type="RuleBase" id="RU004355"/>
    </source>
</evidence>
<keyword evidence="1 5" id="KW-0963">Cytoplasm</keyword>
<dbReference type="Pfam" id="PF02601">
    <property type="entry name" value="Exonuc_VII_L"/>
    <property type="match status" value="1"/>
</dbReference>
<dbReference type="GO" id="GO:0008855">
    <property type="term" value="F:exodeoxyribonuclease VII activity"/>
    <property type="evidence" value="ECO:0007669"/>
    <property type="project" value="UniProtKB-UniRule"/>
</dbReference>
<dbReference type="GO" id="GO:0003676">
    <property type="term" value="F:nucleic acid binding"/>
    <property type="evidence" value="ECO:0007669"/>
    <property type="project" value="InterPro"/>
</dbReference>
<gene>
    <name evidence="5" type="primary">xseA</name>
    <name evidence="9" type="ORF">bsdtw1_02803</name>
</gene>
<dbReference type="PANTHER" id="PTHR30008:SF0">
    <property type="entry name" value="EXODEOXYRIBONUCLEASE 7 LARGE SUBUNIT"/>
    <property type="match status" value="1"/>
</dbReference>
<dbReference type="PANTHER" id="PTHR30008">
    <property type="entry name" value="EXODEOXYRIBONUCLEASE 7 LARGE SUBUNIT"/>
    <property type="match status" value="1"/>
</dbReference>
<proteinExistence type="inferred from homology"/>
<dbReference type="HAMAP" id="MF_00378">
    <property type="entry name" value="Exonuc_7_L"/>
    <property type="match status" value="1"/>
</dbReference>
<dbReference type="GO" id="GO:0009318">
    <property type="term" value="C:exodeoxyribonuclease VII complex"/>
    <property type="evidence" value="ECO:0007669"/>
    <property type="project" value="UniProtKB-UniRule"/>
</dbReference>
<evidence type="ECO:0000256" key="3">
    <source>
        <dbReference type="ARBA" id="ARBA00022801"/>
    </source>
</evidence>
<evidence type="ECO:0000256" key="2">
    <source>
        <dbReference type="ARBA" id="ARBA00022722"/>
    </source>
</evidence>
<evidence type="ECO:0000256" key="5">
    <source>
        <dbReference type="HAMAP-Rule" id="MF_00378"/>
    </source>
</evidence>
<keyword evidence="10" id="KW-1185">Reference proteome</keyword>
<sequence length="399" mass="45138">MILKTLSVTEVNNYLKKITDNDFILNNLKVKGEVSNFKVHSSGHIYFSLKDENSKVNCVIFKSDAVNVSSNIKDGAKVEIRGRLSIYTRDGSYQVYCKEINEYGVGDLYAQFEQLKKQLLNEGLFDEKYKKPIPYLPRTVGVITSETGAAIRDIINVLQRRSPYLDIVVYPSLVQGKDAPASLIEGIKYFNKSKSVDVIIISRGGGSIEELWAFNDKSLAYEIFKSKIPVVSGVGHEIDFTITDFVSDLRAPTPSAAAEVVAPKLEEINNNLVRHKAYLNQFINSRLISEKEKINYVNRILENNSPKNFIINKYRDVDSMKEKLTNLIMKKIENNRSNLININNMLTLLNPINVLNKGYAIIEDNNGNLVQDIDTLNSLKEIEVKMKDGSGNFKIEPKR</sequence>
<evidence type="ECO:0000259" key="8">
    <source>
        <dbReference type="Pfam" id="PF13742"/>
    </source>
</evidence>
<accession>A0A6V8SHK6</accession>
<comment type="similarity">
    <text evidence="5 6">Belongs to the XseA family.</text>
</comment>
<name>A0A6V8SHK6_9CLOT</name>
<comment type="subunit">
    <text evidence="5">Heterooligomer composed of large and small subunits.</text>
</comment>
<dbReference type="Pfam" id="PF13742">
    <property type="entry name" value="tRNA_anti_2"/>
    <property type="match status" value="1"/>
</dbReference>
<evidence type="ECO:0000259" key="7">
    <source>
        <dbReference type="Pfam" id="PF02601"/>
    </source>
</evidence>
<keyword evidence="4 5" id="KW-0269">Exonuclease</keyword>
<evidence type="ECO:0000313" key="9">
    <source>
        <dbReference type="EMBL" id="GFP76699.1"/>
    </source>
</evidence>
<comment type="function">
    <text evidence="5">Bidirectionally degrades single-stranded DNA into large acid-insoluble oligonucleotides, which are then degraded further into small acid-soluble oligonucleotides.</text>
</comment>
<dbReference type="AlphaFoldDB" id="A0A6V8SHK6"/>